<dbReference type="EC" id="3.4.24.-" evidence="13"/>
<reference evidence="13 14" key="1">
    <citation type="submission" date="2024-03" db="EMBL/GenBank/DDBJ databases">
        <title>Human intestinal bacterial collection.</title>
        <authorList>
            <person name="Pauvert C."/>
            <person name="Hitch T.C.A."/>
            <person name="Clavel T."/>
        </authorList>
    </citation>
    <scope>NUCLEOTIDE SEQUENCE [LARGE SCALE GENOMIC DNA]</scope>
    <source>
        <strain evidence="13 14">CLA-JM-H10</strain>
    </source>
</reference>
<keyword evidence="5 10" id="KW-0378">Hydrolase</keyword>
<evidence type="ECO:0000256" key="2">
    <source>
        <dbReference type="ARBA" id="ARBA00022670"/>
    </source>
</evidence>
<evidence type="ECO:0000256" key="8">
    <source>
        <dbReference type="ARBA" id="ARBA00023049"/>
    </source>
</evidence>
<comment type="similarity">
    <text evidence="10">Belongs to the peptidase M48 family.</text>
</comment>
<keyword evidence="9 11" id="KW-0472">Membrane</keyword>
<keyword evidence="6 10" id="KW-0862">Zinc</keyword>
<accession>A0ABV1GML8</accession>
<gene>
    <name evidence="13" type="ORF">WMO38_06435</name>
</gene>
<feature type="domain" description="Peptidase M48" evidence="12">
    <location>
        <begin position="110"/>
        <end position="286"/>
    </location>
</feature>
<evidence type="ECO:0000256" key="6">
    <source>
        <dbReference type="ARBA" id="ARBA00022833"/>
    </source>
</evidence>
<feature type="transmembrane region" description="Helical" evidence="11">
    <location>
        <begin position="167"/>
        <end position="191"/>
    </location>
</feature>
<name>A0ABV1GML8_9FIRM</name>
<evidence type="ECO:0000259" key="12">
    <source>
        <dbReference type="Pfam" id="PF01435"/>
    </source>
</evidence>
<dbReference type="PANTHER" id="PTHR43221:SF2">
    <property type="entry name" value="PROTEASE HTPX HOMOLOG"/>
    <property type="match status" value="1"/>
</dbReference>
<dbReference type="Gene3D" id="3.30.2010.10">
    <property type="entry name" value="Metalloproteases ('zincins'), catalytic domain"/>
    <property type="match status" value="1"/>
</dbReference>
<evidence type="ECO:0000256" key="5">
    <source>
        <dbReference type="ARBA" id="ARBA00022801"/>
    </source>
</evidence>
<keyword evidence="3 11" id="KW-0812">Transmembrane</keyword>
<evidence type="ECO:0000313" key="13">
    <source>
        <dbReference type="EMBL" id="MEQ2534752.1"/>
    </source>
</evidence>
<feature type="transmembrane region" description="Helical" evidence="11">
    <location>
        <begin position="197"/>
        <end position="218"/>
    </location>
</feature>
<evidence type="ECO:0000256" key="9">
    <source>
        <dbReference type="ARBA" id="ARBA00023136"/>
    </source>
</evidence>
<evidence type="ECO:0000256" key="4">
    <source>
        <dbReference type="ARBA" id="ARBA00022723"/>
    </source>
</evidence>
<dbReference type="Pfam" id="PF01435">
    <property type="entry name" value="Peptidase_M48"/>
    <property type="match status" value="1"/>
</dbReference>
<evidence type="ECO:0000256" key="11">
    <source>
        <dbReference type="SAM" id="Phobius"/>
    </source>
</evidence>
<dbReference type="PANTHER" id="PTHR43221">
    <property type="entry name" value="PROTEASE HTPX"/>
    <property type="match status" value="1"/>
</dbReference>
<comment type="cofactor">
    <cofactor evidence="10">
        <name>Zn(2+)</name>
        <dbReference type="ChEBI" id="CHEBI:29105"/>
    </cofactor>
    <text evidence="10">Binds 1 zinc ion per subunit.</text>
</comment>
<keyword evidence="2 10" id="KW-0645">Protease</keyword>
<keyword evidence="7 11" id="KW-1133">Transmembrane helix</keyword>
<evidence type="ECO:0000256" key="3">
    <source>
        <dbReference type="ARBA" id="ARBA00022692"/>
    </source>
</evidence>
<keyword evidence="8 10" id="KW-0482">Metalloprotease</keyword>
<feature type="transmembrane region" description="Helical" evidence="11">
    <location>
        <begin position="44"/>
        <end position="72"/>
    </location>
</feature>
<protein>
    <submittedName>
        <fullName evidence="13">M48 family metalloprotease</fullName>
        <ecNumber evidence="13">3.4.24.-</ecNumber>
    </submittedName>
</protein>
<feature type="transmembrane region" description="Helical" evidence="11">
    <location>
        <begin position="16"/>
        <end position="38"/>
    </location>
</feature>
<sequence>MDIWHRLGRIFRLSNLGTLIFFLLNIGLILALFCPYGVTFEAAAPLVVCYIVTVIVSLSPIGEWTLATLAGAKEIKRKDIKIRLIPLLEIVFEQAKERTPSMINFIRLKIIHDQSPNAFAIGRRTICVTDGLLNLSDEEIMAVFAHEVGHLAYGHSAIQLLIGGGNLFISGCLLIIKAICWIITGLCGLITGIATRSFLAGIFATLAASISAGLIWLWTKFCMLFLMWSMRQNEFVADEYAYKLGYGEILASVLDNHMCSAPENGLLKALYSTHPHSDERVARLQELGCTYSRY</sequence>
<evidence type="ECO:0000256" key="10">
    <source>
        <dbReference type="RuleBase" id="RU003983"/>
    </source>
</evidence>
<dbReference type="EMBL" id="JBBMES010000005">
    <property type="protein sequence ID" value="MEQ2534752.1"/>
    <property type="molecule type" value="Genomic_DNA"/>
</dbReference>
<keyword evidence="4" id="KW-0479">Metal-binding</keyword>
<dbReference type="Proteomes" id="UP001480973">
    <property type="component" value="Unassembled WGS sequence"/>
</dbReference>
<dbReference type="InterPro" id="IPR001915">
    <property type="entry name" value="Peptidase_M48"/>
</dbReference>
<comment type="caution">
    <text evidence="13">The sequence shown here is derived from an EMBL/GenBank/DDBJ whole genome shotgun (WGS) entry which is preliminary data.</text>
</comment>
<dbReference type="GO" id="GO:0008237">
    <property type="term" value="F:metallopeptidase activity"/>
    <property type="evidence" value="ECO:0007669"/>
    <property type="project" value="UniProtKB-KW"/>
</dbReference>
<evidence type="ECO:0000256" key="1">
    <source>
        <dbReference type="ARBA" id="ARBA00022475"/>
    </source>
</evidence>
<evidence type="ECO:0000313" key="14">
    <source>
        <dbReference type="Proteomes" id="UP001480973"/>
    </source>
</evidence>
<evidence type="ECO:0000256" key="7">
    <source>
        <dbReference type="ARBA" id="ARBA00022989"/>
    </source>
</evidence>
<organism evidence="13 14">
    <name type="scientific">Lachnospira intestinalis</name>
    <dbReference type="NCBI Taxonomy" id="3133158"/>
    <lineage>
        <taxon>Bacteria</taxon>
        <taxon>Bacillati</taxon>
        <taxon>Bacillota</taxon>
        <taxon>Clostridia</taxon>
        <taxon>Lachnospirales</taxon>
        <taxon>Lachnospiraceae</taxon>
        <taxon>Lachnospira</taxon>
    </lineage>
</organism>
<keyword evidence="1" id="KW-1003">Cell membrane</keyword>
<dbReference type="InterPro" id="IPR050083">
    <property type="entry name" value="HtpX_protease"/>
</dbReference>
<keyword evidence="14" id="KW-1185">Reference proteome</keyword>
<proteinExistence type="inferred from homology"/>